<keyword evidence="3" id="KW-0479">Metal-binding</keyword>
<evidence type="ECO:0000256" key="3">
    <source>
        <dbReference type="ARBA" id="ARBA00022723"/>
    </source>
</evidence>
<dbReference type="InterPro" id="IPR019903">
    <property type="entry name" value="RIC_family"/>
</dbReference>
<evidence type="ECO:0000256" key="1">
    <source>
        <dbReference type="ARBA" id="ARBA00004496"/>
    </source>
</evidence>
<evidence type="ECO:0000313" key="7">
    <source>
        <dbReference type="Proteomes" id="UP000198806"/>
    </source>
</evidence>
<feature type="domain" description="Hemerythrin-like" evidence="5">
    <location>
        <begin position="89"/>
        <end position="223"/>
    </location>
</feature>
<protein>
    <submittedName>
        <fullName evidence="6">Regulator of cell morphogenesis and NO signaling</fullName>
    </submittedName>
</protein>
<sequence length="229" mass="26678">MNIKDRNNTIGAVVAELPKATEIFKEYGIDYCCGGHRLLADVLKEQNIYEDEVYDKLQQAEEERRNLYSGEGNNFKEMSPEVLSAYIEDTHHSYLRKALPEIAELLSIVLRAHGKNHKELFDVYRLFGQLKADLEQHLLKEETLVFPIVGEAEENLKEIKDLTHEIITEHEAAGEVLRELRSITKDYQLPEDACKTFEKAYEKLEELEQDLHQHIHLENNILLIQYSDR</sequence>
<gene>
    <name evidence="6" type="ORF">SAMN04489757_10534</name>
</gene>
<evidence type="ECO:0000313" key="6">
    <source>
        <dbReference type="EMBL" id="SFN95082.1"/>
    </source>
</evidence>
<dbReference type="RefSeq" id="WP_091684663.1">
    <property type="nucleotide sequence ID" value="NZ_BAABFM010000026.1"/>
</dbReference>
<dbReference type="GO" id="GO:0005737">
    <property type="term" value="C:cytoplasm"/>
    <property type="evidence" value="ECO:0007669"/>
    <property type="project" value="UniProtKB-SubCell"/>
</dbReference>
<evidence type="ECO:0000259" key="5">
    <source>
        <dbReference type="Pfam" id="PF01814"/>
    </source>
</evidence>
<evidence type="ECO:0000256" key="2">
    <source>
        <dbReference type="ARBA" id="ARBA00022490"/>
    </source>
</evidence>
<dbReference type="PANTHER" id="PTHR36438:SF1">
    <property type="entry name" value="IRON-SULFUR CLUSTER REPAIR PROTEIN YTFE"/>
    <property type="match status" value="1"/>
</dbReference>
<dbReference type="STRING" id="1527.SAMN04489757_10534"/>
<dbReference type="NCBIfam" id="TIGR03652">
    <property type="entry name" value="FeS_repair_RIC"/>
    <property type="match status" value="1"/>
</dbReference>
<dbReference type="Gene3D" id="1.20.120.520">
    <property type="entry name" value="nmb1532 protein domain like"/>
    <property type="match status" value="1"/>
</dbReference>
<name>A0A1I5D7A2_9FIRM</name>
<dbReference type="Proteomes" id="UP000198806">
    <property type="component" value="Unassembled WGS sequence"/>
</dbReference>
<dbReference type="AlphaFoldDB" id="A0A1I5D7A2"/>
<dbReference type="OrthoDB" id="9797132at2"/>
<reference evidence="6 7" key="1">
    <citation type="submission" date="2016-10" db="EMBL/GenBank/DDBJ databases">
        <authorList>
            <person name="de Groot N.N."/>
        </authorList>
    </citation>
    <scope>NUCLEOTIDE SEQUENCE [LARGE SCALE GENOMIC DNA]</scope>
    <source>
        <strain evidence="6 7">DSM 1283</strain>
    </source>
</reference>
<dbReference type="PANTHER" id="PTHR36438">
    <property type="entry name" value="IRON-SULFUR CLUSTER REPAIR PROTEIN YTFE"/>
    <property type="match status" value="1"/>
</dbReference>
<proteinExistence type="predicted"/>
<dbReference type="Pfam" id="PF01814">
    <property type="entry name" value="Hemerythrin"/>
    <property type="match status" value="1"/>
</dbReference>
<keyword evidence="2" id="KW-0963">Cytoplasm</keyword>
<dbReference type="InterPro" id="IPR012312">
    <property type="entry name" value="Hemerythrin-like"/>
</dbReference>
<accession>A0A1I5D7A2</accession>
<organism evidence="6 7">
    <name type="scientific">Anaerocolumna aminovalerica</name>
    <dbReference type="NCBI Taxonomy" id="1527"/>
    <lineage>
        <taxon>Bacteria</taxon>
        <taxon>Bacillati</taxon>
        <taxon>Bacillota</taxon>
        <taxon>Clostridia</taxon>
        <taxon>Lachnospirales</taxon>
        <taxon>Lachnospiraceae</taxon>
        <taxon>Anaerocolumna</taxon>
    </lineage>
</organism>
<dbReference type="GO" id="GO:0046872">
    <property type="term" value="F:metal ion binding"/>
    <property type="evidence" value="ECO:0007669"/>
    <property type="project" value="UniProtKB-KW"/>
</dbReference>
<dbReference type="EMBL" id="FOWD01000005">
    <property type="protein sequence ID" value="SFN95082.1"/>
    <property type="molecule type" value="Genomic_DNA"/>
</dbReference>
<evidence type="ECO:0000256" key="4">
    <source>
        <dbReference type="ARBA" id="ARBA00023004"/>
    </source>
</evidence>
<keyword evidence="7" id="KW-1185">Reference proteome</keyword>
<comment type="subcellular location">
    <subcellularLocation>
        <location evidence="1">Cytoplasm</location>
    </subcellularLocation>
</comment>
<dbReference type="Pfam" id="PF04405">
    <property type="entry name" value="ScdA_N"/>
    <property type="match status" value="1"/>
</dbReference>
<keyword evidence="4" id="KW-0408">Iron</keyword>